<gene>
    <name evidence="3" type="ORF">IGS68_04690</name>
</gene>
<dbReference type="RefSeq" id="WP_201077704.1">
    <property type="nucleotide sequence ID" value="NZ_CP067420.1"/>
</dbReference>
<feature type="domain" description="Transposase IS110-like N-terminal" evidence="1">
    <location>
        <begin position="76"/>
        <end position="180"/>
    </location>
</feature>
<dbReference type="Pfam" id="PF02371">
    <property type="entry name" value="Transposase_20"/>
    <property type="match status" value="1"/>
</dbReference>
<dbReference type="InterPro" id="IPR047650">
    <property type="entry name" value="Transpos_IS110"/>
</dbReference>
<evidence type="ECO:0000259" key="1">
    <source>
        <dbReference type="Pfam" id="PF01548"/>
    </source>
</evidence>
<proteinExistence type="predicted"/>
<reference evidence="3" key="1">
    <citation type="submission" date="2021-02" db="EMBL/GenBank/DDBJ databases">
        <title>Skermanella TT6 skin isolate.</title>
        <authorList>
            <person name="Lee K."/>
            <person name="Ganzorig M."/>
        </authorList>
    </citation>
    <scope>NUCLEOTIDE SEQUENCE</scope>
    <source>
        <strain evidence="3">TT6</strain>
    </source>
</reference>
<dbReference type="PANTHER" id="PTHR33055">
    <property type="entry name" value="TRANSPOSASE FOR INSERTION SEQUENCE ELEMENT IS1111A"/>
    <property type="match status" value="1"/>
</dbReference>
<dbReference type="Proteomes" id="UP000595197">
    <property type="component" value="Chromosome"/>
</dbReference>
<protein>
    <submittedName>
        <fullName evidence="3">IS110 family transposase</fullName>
    </submittedName>
</protein>
<dbReference type="Pfam" id="PF01548">
    <property type="entry name" value="DEDD_Tnp_IS110"/>
    <property type="match status" value="1"/>
</dbReference>
<dbReference type="EMBL" id="CP067420">
    <property type="protein sequence ID" value="QQP90548.1"/>
    <property type="molecule type" value="Genomic_DNA"/>
</dbReference>
<dbReference type="InterPro" id="IPR003346">
    <property type="entry name" value="Transposase_20"/>
</dbReference>
<dbReference type="InterPro" id="IPR002525">
    <property type="entry name" value="Transp_IS110-like_N"/>
</dbReference>
<keyword evidence="4" id="KW-1185">Reference proteome</keyword>
<evidence type="ECO:0000313" key="3">
    <source>
        <dbReference type="EMBL" id="QQP90548.1"/>
    </source>
</evidence>
<organism evidence="3 4">
    <name type="scientific">Skermanella cutis</name>
    <dbReference type="NCBI Taxonomy" id="2775420"/>
    <lineage>
        <taxon>Bacteria</taxon>
        <taxon>Pseudomonadati</taxon>
        <taxon>Pseudomonadota</taxon>
        <taxon>Alphaproteobacteria</taxon>
        <taxon>Rhodospirillales</taxon>
        <taxon>Azospirillaceae</taxon>
        <taxon>Skermanella</taxon>
    </lineage>
</organism>
<feature type="domain" description="Transposase IS116/IS110/IS902 C-terminal" evidence="2">
    <location>
        <begin position="256"/>
        <end position="334"/>
    </location>
</feature>
<evidence type="ECO:0000313" key="4">
    <source>
        <dbReference type="Proteomes" id="UP000595197"/>
    </source>
</evidence>
<name>A0ABX7B8T9_9PROT</name>
<accession>A0ABX7B8T9</accession>
<dbReference type="NCBIfam" id="NF033542">
    <property type="entry name" value="transpos_IS110"/>
    <property type="match status" value="1"/>
</dbReference>
<dbReference type="PANTHER" id="PTHR33055:SF3">
    <property type="entry name" value="PUTATIVE TRANSPOSASE FOR IS117-RELATED"/>
    <property type="match status" value="1"/>
</dbReference>
<sequence length="385" mass="42998">MSKPDDLSKPLVALDHDSTLVCVIEMSGTSWLVAATVQGVDRRPLQKLPVNPARLLAQVERWRREAARTGRTIMRTVVAYESGRDGFWLARLLRDHAIEVYVIHASSVAVSREQRRAKTDRLDTEMLMRALLGWLRGEPGHCRMVAIPTIAQEDARRPGREREGLVAERTRLTNTIKAELALWGIQGFKPGLRKAAEHLEALRTDEGEPLPPNTLARLHRLLKRRTLISDQIKAIELATTQAIERDPTGPNAMILLLARIKGIGLETAQMLVHEVLSRNLRDRRAVARYAGLTGTPDESGSKRREKGISKAGNPRVRCGLIQLAWRFLMFQPDAALIQWYRERTAGGKGAIKKTMIVALARKLLIALWNYAAAGVMPEGVVLKEA</sequence>
<evidence type="ECO:0000259" key="2">
    <source>
        <dbReference type="Pfam" id="PF02371"/>
    </source>
</evidence>